<dbReference type="Gene3D" id="3.30.70.2450">
    <property type="match status" value="1"/>
</dbReference>
<name>A0A7X3FZK3_9BURK</name>
<dbReference type="GO" id="GO:0019622">
    <property type="term" value="P:3-(3-hydroxy)phenylpropionate catabolic process"/>
    <property type="evidence" value="ECO:0007669"/>
    <property type="project" value="TreeGrafter"/>
</dbReference>
<dbReference type="PANTHER" id="PTHR43476:SF3">
    <property type="entry name" value="FAD-BINDING MONOOXYGENASE"/>
    <property type="match status" value="1"/>
</dbReference>
<evidence type="ECO:0000313" key="4">
    <source>
        <dbReference type="Proteomes" id="UP000443353"/>
    </source>
</evidence>
<proteinExistence type="predicted"/>
<dbReference type="Pfam" id="PF01494">
    <property type="entry name" value="FAD_binding_3"/>
    <property type="match status" value="1"/>
</dbReference>
<dbReference type="RefSeq" id="WP_056125371.1">
    <property type="nucleotide sequence ID" value="NZ_WSES01000002.1"/>
</dbReference>
<dbReference type="SUPFAM" id="SSF51905">
    <property type="entry name" value="FAD/NAD(P)-binding domain"/>
    <property type="match status" value="1"/>
</dbReference>
<protein>
    <submittedName>
        <fullName evidence="3">Bifunctional 3-(3-hydroxy-phenyl)propionate/3-hydroxycinnamic acid hydroxylase</fullName>
    </submittedName>
</protein>
<dbReference type="GO" id="GO:0008688">
    <property type="term" value="F:3-(3-hydroxyphenyl)propionate hydroxylase activity"/>
    <property type="evidence" value="ECO:0007669"/>
    <property type="project" value="TreeGrafter"/>
</dbReference>
<evidence type="ECO:0000313" key="3">
    <source>
        <dbReference type="EMBL" id="MVW59907.1"/>
    </source>
</evidence>
<accession>A0A7X3FZK3</accession>
<comment type="caution">
    <text evidence="3">The sequence shown here is derived from an EMBL/GenBank/DDBJ whole genome shotgun (WGS) entry which is preliminary data.</text>
</comment>
<dbReference type="NCBIfam" id="NF004829">
    <property type="entry name" value="PRK06183.1-3"/>
    <property type="match status" value="1"/>
</dbReference>
<evidence type="ECO:0000256" key="1">
    <source>
        <dbReference type="ARBA" id="ARBA00023002"/>
    </source>
</evidence>
<feature type="domain" description="FAD-binding" evidence="2">
    <location>
        <begin position="4"/>
        <end position="340"/>
    </location>
</feature>
<dbReference type="EMBL" id="WSES01000002">
    <property type="protein sequence ID" value="MVW59907.1"/>
    <property type="molecule type" value="Genomic_DNA"/>
</dbReference>
<dbReference type="PANTHER" id="PTHR43476">
    <property type="entry name" value="3-(3-HYDROXY-PHENYL)PROPIONATE/3-HYDROXYCINNAMIC ACID HYDROXYLASE"/>
    <property type="match status" value="1"/>
</dbReference>
<dbReference type="GO" id="GO:0071949">
    <property type="term" value="F:FAD binding"/>
    <property type="evidence" value="ECO:0007669"/>
    <property type="project" value="InterPro"/>
</dbReference>
<gene>
    <name evidence="3" type="ORF">GPY61_08175</name>
</gene>
<sequence>MNGDYDVVVVGFGPSGAVAAALLGQAGVRTLVVDRTDEVYPKPRAIALDHEIMRVFQNLGLADAVSPHCEPFTPSEYYGADGRLIKRLATVEPPYPLGHTPSMVFTQPPVEAALRRHVQALPAVDVVLGRRFIGVEQDAEGATVHFDAGAVRARYLIGCDGASSAVRDAVGITLEDLEFDEPWLVVDVQVNEKGLARLPATSVQYCEPARPCTYVIGPGNHRRWEISLLPGEDPAYMATEEGAWSVLRRWIGPDDAALWRQASYRFHALVAREWRVGRVFIAGDAAHQQPPFLGQGMCQGVRDVVNLTWKLRAVLGGEAPDSLLDTYAVERREHVRRLTTRIKEIGAVICERDPARAQARDMALIDAAGGAIRTVPRQDIIPPLMEGLLAAGGRPGTGTLFPQPRVNGPAGPALLDELAGTGWRIVTDLRTAQLPPGLLALAERIGMLISIPSDAAGFSSGPHRMQADELDGVLARWFARHGCHAAVVRPDHYVYGVADDGQGLYDLVAGLTDTLQ</sequence>
<keyword evidence="1" id="KW-0560">Oxidoreductase</keyword>
<dbReference type="InterPro" id="IPR002938">
    <property type="entry name" value="FAD-bd"/>
</dbReference>
<organism evidence="3 4">
    <name type="scientific">Massilia cellulosiltytica</name>
    <dbReference type="NCBI Taxonomy" id="2683234"/>
    <lineage>
        <taxon>Bacteria</taxon>
        <taxon>Pseudomonadati</taxon>
        <taxon>Pseudomonadota</taxon>
        <taxon>Betaproteobacteria</taxon>
        <taxon>Burkholderiales</taxon>
        <taxon>Oxalobacteraceae</taxon>
        <taxon>Telluria group</taxon>
        <taxon>Massilia</taxon>
    </lineage>
</organism>
<dbReference type="InterPro" id="IPR036188">
    <property type="entry name" value="FAD/NAD-bd_sf"/>
</dbReference>
<dbReference type="Gene3D" id="3.50.50.60">
    <property type="entry name" value="FAD/NAD(P)-binding domain"/>
    <property type="match status" value="1"/>
</dbReference>
<keyword evidence="4" id="KW-1185">Reference proteome</keyword>
<dbReference type="PRINTS" id="PR00420">
    <property type="entry name" value="RNGMNOXGNASE"/>
</dbReference>
<dbReference type="Proteomes" id="UP000443353">
    <property type="component" value="Unassembled WGS sequence"/>
</dbReference>
<dbReference type="AlphaFoldDB" id="A0A7X3FZK3"/>
<reference evidence="3 4" key="1">
    <citation type="submission" date="2019-12" db="EMBL/GenBank/DDBJ databases">
        <authorList>
            <person name="Li C."/>
            <person name="Zhao J."/>
        </authorList>
    </citation>
    <scope>NUCLEOTIDE SEQUENCE [LARGE SCALE GENOMIC DNA]</scope>
    <source>
        <strain evidence="3 4">NEAU-DD11</strain>
    </source>
</reference>
<dbReference type="InterPro" id="IPR050631">
    <property type="entry name" value="PheA/TfdB_FAD_monoxygenase"/>
</dbReference>
<evidence type="ECO:0000259" key="2">
    <source>
        <dbReference type="Pfam" id="PF01494"/>
    </source>
</evidence>